<dbReference type="Proteomes" id="UP000197090">
    <property type="component" value="Unassembled WGS sequence"/>
</dbReference>
<gene>
    <name evidence="2" type="ORF">CEE63_04270</name>
</gene>
<evidence type="ECO:0000259" key="1">
    <source>
        <dbReference type="Pfam" id="PF03724"/>
    </source>
</evidence>
<dbReference type="InterPro" id="IPR005184">
    <property type="entry name" value="DUF306_Meta_HslJ"/>
</dbReference>
<evidence type="ECO:0000313" key="3">
    <source>
        <dbReference type="Proteomes" id="UP000197090"/>
    </source>
</evidence>
<feature type="domain" description="DUF306" evidence="1">
    <location>
        <begin position="30"/>
        <end position="144"/>
    </location>
</feature>
<name>A0A246IC22_STEMA</name>
<dbReference type="EMBL" id="NIVX01000034">
    <property type="protein sequence ID" value="OWQ77335.1"/>
    <property type="molecule type" value="Genomic_DNA"/>
</dbReference>
<dbReference type="InterPro" id="IPR038670">
    <property type="entry name" value="HslJ-like_sf"/>
</dbReference>
<evidence type="ECO:0000313" key="2">
    <source>
        <dbReference type="EMBL" id="OWQ77335.1"/>
    </source>
</evidence>
<sequence length="152" mass="16425">MKHVPALIIAALLAMSTDVAAASTPTTGQLEAHPWQLARATDAQGRRIDALFVRGRPPYTLRFQPGYMSELNLCNQSSSTYHLQGDRLLLEGGIITTAACMRAEVAEQERVAGTLVNARAEMTLALDERGRLLLRNAHGDVLVFAPVAGTDE</sequence>
<reference evidence="2 3" key="1">
    <citation type="submission" date="2017-06" db="EMBL/GenBank/DDBJ databases">
        <authorList>
            <person name="Kim H.J."/>
            <person name="Triplett B.A."/>
        </authorList>
    </citation>
    <scope>NUCLEOTIDE SEQUENCE [LARGE SCALE GENOMIC DNA]</scope>
    <source>
        <strain evidence="2 3">594</strain>
    </source>
</reference>
<dbReference type="AlphaFoldDB" id="A0A246IC22"/>
<accession>A0A246IC22</accession>
<dbReference type="RefSeq" id="WP_072167381.1">
    <property type="nucleotide sequence ID" value="NZ_CP104289.1"/>
</dbReference>
<organism evidence="2 3">
    <name type="scientific">Stenotrophomonas maltophilia</name>
    <name type="common">Pseudomonas maltophilia</name>
    <name type="synonym">Xanthomonas maltophilia</name>
    <dbReference type="NCBI Taxonomy" id="40324"/>
    <lineage>
        <taxon>Bacteria</taxon>
        <taxon>Pseudomonadati</taxon>
        <taxon>Pseudomonadota</taxon>
        <taxon>Gammaproteobacteria</taxon>
        <taxon>Lysobacterales</taxon>
        <taxon>Lysobacteraceae</taxon>
        <taxon>Stenotrophomonas</taxon>
        <taxon>Stenotrophomonas maltophilia group</taxon>
    </lineage>
</organism>
<protein>
    <recommendedName>
        <fullName evidence="1">DUF306 domain-containing protein</fullName>
    </recommendedName>
</protein>
<proteinExistence type="predicted"/>
<comment type="caution">
    <text evidence="2">The sequence shown here is derived from an EMBL/GenBank/DDBJ whole genome shotgun (WGS) entry which is preliminary data.</text>
</comment>
<dbReference type="Pfam" id="PF03724">
    <property type="entry name" value="META"/>
    <property type="match status" value="1"/>
</dbReference>
<dbReference type="Gene3D" id="2.40.128.270">
    <property type="match status" value="1"/>
</dbReference>